<evidence type="ECO:0000313" key="1">
    <source>
        <dbReference type="EMBL" id="PWR71975.1"/>
    </source>
</evidence>
<accession>A0A2V2N081</accession>
<proteinExistence type="predicted"/>
<keyword evidence="2" id="KW-1185">Reference proteome</keyword>
<gene>
    <name evidence="1" type="ORF">DK846_08240</name>
</gene>
<sequence>MAKKIRLKTISLGSEPDQPDMDELTCFIRSMKGQEADLTTYYLIRSLEKQLEAGITSPACGGRFMQSRFEDALICSPEGCHVSTSVFEDDARVMIKTAGPVASVLPSPGLLPESPDPEDEEAFAEFCDVYAKILRNMRDQKITGHILHAKEVSMIEAEHLSSRKTIFVIPDGTFVAQSGLLEFQSTIALSRTRVKFLDELIDQFDIRRLILVDPNEEGFKKALQHLDPEKIQVGGYGKGEDRQYWKCIADSAEIPLPNN</sequence>
<dbReference type="Proteomes" id="UP000245657">
    <property type="component" value="Unassembled WGS sequence"/>
</dbReference>
<dbReference type="GeneID" id="97548167"/>
<evidence type="ECO:0000313" key="2">
    <source>
        <dbReference type="Proteomes" id="UP000245657"/>
    </source>
</evidence>
<comment type="caution">
    <text evidence="1">The sequence shown here is derived from an EMBL/GenBank/DDBJ whole genome shotgun (WGS) entry which is preliminary data.</text>
</comment>
<name>A0A2V2N081_9EURY</name>
<reference evidence="1 2" key="1">
    <citation type="submission" date="2018-05" db="EMBL/GenBank/DDBJ databases">
        <title>Draft genome of Methanospirillum lacunae Ki8-1.</title>
        <authorList>
            <person name="Dueholm M.S."/>
            <person name="Nielsen P.H."/>
            <person name="Bakmann L.F."/>
            <person name="Otzen D.E."/>
        </authorList>
    </citation>
    <scope>NUCLEOTIDE SEQUENCE [LARGE SCALE GENOMIC DNA]</scope>
    <source>
        <strain evidence="1 2">Ki8-1</strain>
    </source>
</reference>
<protein>
    <submittedName>
        <fullName evidence="1">Uncharacterized protein</fullName>
    </submittedName>
</protein>
<dbReference type="RefSeq" id="WP_109968465.1">
    <property type="nucleotide sequence ID" value="NZ_CP176093.1"/>
</dbReference>
<dbReference type="AlphaFoldDB" id="A0A2V2N081"/>
<dbReference type="OrthoDB" id="117608at2157"/>
<dbReference type="EMBL" id="QGMY01000007">
    <property type="protein sequence ID" value="PWR71975.1"/>
    <property type="molecule type" value="Genomic_DNA"/>
</dbReference>
<organism evidence="1 2">
    <name type="scientific">Methanospirillum lacunae</name>
    <dbReference type="NCBI Taxonomy" id="668570"/>
    <lineage>
        <taxon>Archaea</taxon>
        <taxon>Methanobacteriati</taxon>
        <taxon>Methanobacteriota</taxon>
        <taxon>Stenosarchaea group</taxon>
        <taxon>Methanomicrobia</taxon>
        <taxon>Methanomicrobiales</taxon>
        <taxon>Methanospirillaceae</taxon>
        <taxon>Methanospirillum</taxon>
    </lineage>
</organism>